<proteinExistence type="predicted"/>
<dbReference type="CDD" id="cd09272">
    <property type="entry name" value="RNase_HI_RT_Ty1"/>
    <property type="match status" value="1"/>
</dbReference>
<gene>
    <name evidence="2" type="ORF">Tco_0683219</name>
</gene>
<dbReference type="InterPro" id="IPR043502">
    <property type="entry name" value="DNA/RNA_pol_sf"/>
</dbReference>
<accession>A0ABQ4XTK4</accession>
<dbReference type="SUPFAM" id="SSF56672">
    <property type="entry name" value="DNA/RNA polymerases"/>
    <property type="match status" value="1"/>
</dbReference>
<dbReference type="PANTHER" id="PTHR11439">
    <property type="entry name" value="GAG-POL-RELATED RETROTRANSPOSON"/>
    <property type="match status" value="1"/>
</dbReference>
<reference evidence="2" key="1">
    <citation type="journal article" date="2022" name="Int. J. Mol. Sci.">
        <title>Draft Genome of Tanacetum Coccineum: Genomic Comparison of Closely Related Tanacetum-Family Plants.</title>
        <authorList>
            <person name="Yamashiro T."/>
            <person name="Shiraishi A."/>
            <person name="Nakayama K."/>
            <person name="Satake H."/>
        </authorList>
    </citation>
    <scope>NUCLEOTIDE SEQUENCE</scope>
</reference>
<keyword evidence="3" id="KW-1185">Reference proteome</keyword>
<comment type="caution">
    <text evidence="2">The sequence shown here is derived from an EMBL/GenBank/DDBJ whole genome shotgun (WGS) entry which is preliminary data.</text>
</comment>
<organism evidence="2 3">
    <name type="scientific">Tanacetum coccineum</name>
    <dbReference type="NCBI Taxonomy" id="301880"/>
    <lineage>
        <taxon>Eukaryota</taxon>
        <taxon>Viridiplantae</taxon>
        <taxon>Streptophyta</taxon>
        <taxon>Embryophyta</taxon>
        <taxon>Tracheophyta</taxon>
        <taxon>Spermatophyta</taxon>
        <taxon>Magnoliopsida</taxon>
        <taxon>eudicotyledons</taxon>
        <taxon>Gunneridae</taxon>
        <taxon>Pentapetalae</taxon>
        <taxon>asterids</taxon>
        <taxon>campanulids</taxon>
        <taxon>Asterales</taxon>
        <taxon>Asteraceae</taxon>
        <taxon>Asteroideae</taxon>
        <taxon>Anthemideae</taxon>
        <taxon>Anthemidinae</taxon>
        <taxon>Tanacetum</taxon>
    </lineage>
</organism>
<dbReference type="Pfam" id="PF07727">
    <property type="entry name" value="RVT_2"/>
    <property type="match status" value="2"/>
</dbReference>
<dbReference type="InterPro" id="IPR013103">
    <property type="entry name" value="RVT_2"/>
</dbReference>
<feature type="domain" description="Reverse transcriptase Ty1/copia-type" evidence="1">
    <location>
        <begin position="199"/>
        <end position="266"/>
    </location>
</feature>
<feature type="domain" description="Reverse transcriptase Ty1/copia-type" evidence="1">
    <location>
        <begin position="145"/>
        <end position="196"/>
    </location>
</feature>
<evidence type="ECO:0000313" key="2">
    <source>
        <dbReference type="EMBL" id="GJS68654.1"/>
    </source>
</evidence>
<dbReference type="Proteomes" id="UP001151760">
    <property type="component" value="Unassembled WGS sequence"/>
</dbReference>
<dbReference type="EMBL" id="BQNB010009806">
    <property type="protein sequence ID" value="GJS68654.1"/>
    <property type="molecule type" value="Genomic_DNA"/>
</dbReference>
<reference evidence="2" key="2">
    <citation type="submission" date="2022-01" db="EMBL/GenBank/DDBJ databases">
        <authorList>
            <person name="Yamashiro T."/>
            <person name="Shiraishi A."/>
            <person name="Satake H."/>
            <person name="Nakayama K."/>
        </authorList>
    </citation>
    <scope>NUCLEOTIDE SEQUENCE</scope>
</reference>
<sequence>MKTEVACKRFGLTGAEVRYNSRCCWAGLGDEGAYVSIDMGRMWSYSGWIVDMFNEKSHINPYLRLADWLACLPINLHAPKTRTFGEEMLRFLVSNKMIDCNKTKSTTLCHACQIGKHTRLPFFSSNSRVENLFDIVHSDIWTSPIPPVVKPATIRTVLSLVVSRAWPIHQDVKNAFLHGYFSETVYMHSPPGFGTETAYLFLYVDDIILTASSTRLLQQIISSLHSEFAMTNLGSLNYFLGISAQRTSSGLFLTQTKYATEILKHAMRSTSGYCVFLNDNLISWSSKRQHVISRSSAEAEYHGVTNAVAETAWVRNLLRDLLVPLRSATLVYCDNVSAVYLSSYPVQHQRTKHIEIDIHFVRDFVATGHVRVLHVPSRYKYADIFTKGLLYLLFEEFRSSLSVRPPPAPTVGVY</sequence>
<name>A0ABQ4XTK4_9ASTR</name>
<dbReference type="PANTHER" id="PTHR11439:SF524">
    <property type="entry name" value="RNA-DIRECTED DNA POLYMERASE, PROTEIN KINASE RLK-PELLE-DLSV FAMILY"/>
    <property type="match status" value="1"/>
</dbReference>
<protein>
    <submittedName>
        <fullName evidence="2">Ribonuclease H-like domain-containing protein</fullName>
    </submittedName>
</protein>
<evidence type="ECO:0000259" key="1">
    <source>
        <dbReference type="Pfam" id="PF07727"/>
    </source>
</evidence>
<evidence type="ECO:0000313" key="3">
    <source>
        <dbReference type="Proteomes" id="UP001151760"/>
    </source>
</evidence>